<feature type="domain" description="Histidine kinase/HSP90-like ATPase" evidence="2">
    <location>
        <begin position="31"/>
        <end position="141"/>
    </location>
</feature>
<dbReference type="InterPro" id="IPR050267">
    <property type="entry name" value="Anti-sigma-factor_SerPK"/>
</dbReference>
<keyword evidence="1" id="KW-0418">Kinase</keyword>
<dbReference type="Pfam" id="PF13581">
    <property type="entry name" value="HATPase_c_2"/>
    <property type="match status" value="1"/>
</dbReference>
<evidence type="ECO:0000259" key="2">
    <source>
        <dbReference type="Pfam" id="PF13581"/>
    </source>
</evidence>
<accession>A0A2P8QFH1</accession>
<protein>
    <submittedName>
        <fullName evidence="3">ATP-binding protein</fullName>
    </submittedName>
</protein>
<keyword evidence="3" id="KW-0067">ATP-binding</keyword>
<reference evidence="3 4" key="1">
    <citation type="submission" date="2018-03" db="EMBL/GenBank/DDBJ databases">
        <title>Streptomyces dioscori sp. nov., a novel endophytic actinobacterium isolated from bulbil of Dioscorea bulbifera L.</title>
        <authorList>
            <person name="Zhikuan W."/>
        </authorList>
    </citation>
    <scope>NUCLEOTIDE SEQUENCE [LARGE SCALE GENOMIC DNA]</scope>
    <source>
        <strain evidence="3 4">A217</strain>
    </source>
</reference>
<dbReference type="OrthoDB" id="4304137at2"/>
<proteinExistence type="predicted"/>
<dbReference type="Proteomes" id="UP000240429">
    <property type="component" value="Unassembled WGS sequence"/>
</dbReference>
<name>A0A2P8QFH1_9ACTN</name>
<dbReference type="PROSITE" id="PS51257">
    <property type="entry name" value="PROKAR_LIPOPROTEIN"/>
    <property type="match status" value="1"/>
</dbReference>
<keyword evidence="4" id="KW-1185">Reference proteome</keyword>
<dbReference type="SUPFAM" id="SSF55874">
    <property type="entry name" value="ATPase domain of HSP90 chaperone/DNA topoisomerase II/histidine kinase"/>
    <property type="match status" value="1"/>
</dbReference>
<dbReference type="InterPro" id="IPR003594">
    <property type="entry name" value="HATPase_dom"/>
</dbReference>
<keyword evidence="3" id="KW-0547">Nucleotide-binding</keyword>
<dbReference type="Gene3D" id="3.30.565.10">
    <property type="entry name" value="Histidine kinase-like ATPase, C-terminal domain"/>
    <property type="match status" value="1"/>
</dbReference>
<dbReference type="AlphaFoldDB" id="A0A2P8QFH1"/>
<dbReference type="EMBL" id="PYBJ01000001">
    <property type="protein sequence ID" value="PSM45001.1"/>
    <property type="molecule type" value="Genomic_DNA"/>
</dbReference>
<keyword evidence="1" id="KW-0723">Serine/threonine-protein kinase</keyword>
<comment type="caution">
    <text evidence="3">The sequence shown here is derived from an EMBL/GenBank/DDBJ whole genome shotgun (WGS) entry which is preliminary data.</text>
</comment>
<dbReference type="CDD" id="cd16936">
    <property type="entry name" value="HATPase_RsbW-like"/>
    <property type="match status" value="1"/>
</dbReference>
<evidence type="ECO:0000313" key="3">
    <source>
        <dbReference type="EMBL" id="PSM45001.1"/>
    </source>
</evidence>
<gene>
    <name evidence="3" type="ORF">C6Y14_02580</name>
</gene>
<dbReference type="GO" id="GO:0005524">
    <property type="term" value="F:ATP binding"/>
    <property type="evidence" value="ECO:0007669"/>
    <property type="project" value="UniProtKB-KW"/>
</dbReference>
<sequence>MESVGRGGAGPSQAHAIAAAVSMNGGGACIAEARRFAADFLARARTDHGVPVSARATDLTQLVVSELVTNAHKYAPGPLRMELRITDAVVAVSVHDSVGARPVARSVDPRRVGQHGLEIVMAVAQEFRVDLEPAGKRVTASIALAH</sequence>
<evidence type="ECO:0000256" key="1">
    <source>
        <dbReference type="ARBA" id="ARBA00022527"/>
    </source>
</evidence>
<dbReference type="GO" id="GO:0004674">
    <property type="term" value="F:protein serine/threonine kinase activity"/>
    <property type="evidence" value="ECO:0007669"/>
    <property type="project" value="UniProtKB-KW"/>
</dbReference>
<organism evidence="3 4">
    <name type="scientific">Streptomyces dioscori</name>
    <dbReference type="NCBI Taxonomy" id="2109333"/>
    <lineage>
        <taxon>Bacteria</taxon>
        <taxon>Bacillati</taxon>
        <taxon>Actinomycetota</taxon>
        <taxon>Actinomycetes</taxon>
        <taxon>Kitasatosporales</taxon>
        <taxon>Streptomycetaceae</taxon>
        <taxon>Streptomyces</taxon>
        <taxon>Streptomyces aurantiacus group</taxon>
    </lineage>
</organism>
<keyword evidence="1" id="KW-0808">Transferase</keyword>
<evidence type="ECO:0000313" key="4">
    <source>
        <dbReference type="Proteomes" id="UP000240429"/>
    </source>
</evidence>
<dbReference type="PANTHER" id="PTHR35526:SF3">
    <property type="entry name" value="ANTI-SIGMA-F FACTOR RSBW"/>
    <property type="match status" value="1"/>
</dbReference>
<dbReference type="InterPro" id="IPR036890">
    <property type="entry name" value="HATPase_C_sf"/>
</dbReference>
<dbReference type="PANTHER" id="PTHR35526">
    <property type="entry name" value="ANTI-SIGMA-F FACTOR RSBW-RELATED"/>
    <property type="match status" value="1"/>
</dbReference>